<proteinExistence type="predicted"/>
<sequence length="140" mass="14919">MAETTWTNELLTMRRTEVENAAGGDGGDAQPQEGVKGSYVSIKLRLQGLLLKRSCSVAIVDCGLRHECIPQPSWAMDVLCQASPAMGKTAVLCIGHIATARARHGGRWGLFGVFGGGLGSGGSWGVWGWGSWWVIGVWGY</sequence>
<evidence type="ECO:0000313" key="1">
    <source>
        <dbReference type="Ensembl" id="ENSCJPP00005001845.1"/>
    </source>
</evidence>
<dbReference type="AlphaFoldDB" id="A0A8C2SSL1"/>
<protein>
    <submittedName>
        <fullName evidence="1">Uncharacterized protein</fullName>
    </submittedName>
</protein>
<dbReference type="Proteomes" id="UP000694412">
    <property type="component" value="Unassembled WGS sequence"/>
</dbReference>
<evidence type="ECO:0000313" key="2">
    <source>
        <dbReference type="Proteomes" id="UP000694412"/>
    </source>
</evidence>
<reference evidence="1" key="1">
    <citation type="submission" date="2025-08" db="UniProtKB">
        <authorList>
            <consortium name="Ensembl"/>
        </authorList>
    </citation>
    <scope>IDENTIFICATION</scope>
</reference>
<dbReference type="Ensembl" id="ENSCJPT00005003160.1">
    <property type="protein sequence ID" value="ENSCJPP00005001845.1"/>
    <property type="gene ID" value="ENSCJPG00005001892.1"/>
</dbReference>
<accession>A0A8C2SSL1</accession>
<reference evidence="1" key="2">
    <citation type="submission" date="2025-09" db="UniProtKB">
        <authorList>
            <consortium name="Ensembl"/>
        </authorList>
    </citation>
    <scope>IDENTIFICATION</scope>
</reference>
<organism evidence="1 2">
    <name type="scientific">Coturnix japonica</name>
    <name type="common">Japanese quail</name>
    <name type="synonym">Coturnix coturnix japonica</name>
    <dbReference type="NCBI Taxonomy" id="93934"/>
    <lineage>
        <taxon>Eukaryota</taxon>
        <taxon>Metazoa</taxon>
        <taxon>Chordata</taxon>
        <taxon>Craniata</taxon>
        <taxon>Vertebrata</taxon>
        <taxon>Euteleostomi</taxon>
        <taxon>Archelosauria</taxon>
        <taxon>Archosauria</taxon>
        <taxon>Dinosauria</taxon>
        <taxon>Saurischia</taxon>
        <taxon>Theropoda</taxon>
        <taxon>Coelurosauria</taxon>
        <taxon>Aves</taxon>
        <taxon>Neognathae</taxon>
        <taxon>Galloanserae</taxon>
        <taxon>Galliformes</taxon>
        <taxon>Phasianidae</taxon>
        <taxon>Perdicinae</taxon>
        <taxon>Coturnix</taxon>
    </lineage>
</organism>
<keyword evidence="2" id="KW-1185">Reference proteome</keyword>
<name>A0A8C2SSL1_COTJA</name>